<feature type="region of interest" description="Disordered" evidence="3">
    <location>
        <begin position="286"/>
        <end position="305"/>
    </location>
</feature>
<dbReference type="GO" id="GO:0016491">
    <property type="term" value="F:oxidoreductase activity"/>
    <property type="evidence" value="ECO:0007669"/>
    <property type="project" value="InterPro"/>
</dbReference>
<feature type="compositionally biased region" description="Basic and acidic residues" evidence="3">
    <location>
        <begin position="1331"/>
        <end position="1364"/>
    </location>
</feature>
<organism evidence="5 6">
    <name type="scientific">Bagarius yarrelli</name>
    <name type="common">Goonch</name>
    <name type="synonym">Bagrus yarrelli</name>
    <dbReference type="NCBI Taxonomy" id="175774"/>
    <lineage>
        <taxon>Eukaryota</taxon>
        <taxon>Metazoa</taxon>
        <taxon>Chordata</taxon>
        <taxon>Craniata</taxon>
        <taxon>Vertebrata</taxon>
        <taxon>Euteleostomi</taxon>
        <taxon>Actinopterygii</taxon>
        <taxon>Neopterygii</taxon>
        <taxon>Teleostei</taxon>
        <taxon>Ostariophysi</taxon>
        <taxon>Siluriformes</taxon>
        <taxon>Sisoridae</taxon>
        <taxon>Sisorinae</taxon>
        <taxon>Bagarius</taxon>
    </lineage>
</organism>
<evidence type="ECO:0000256" key="2">
    <source>
        <dbReference type="ARBA" id="ARBA00023242"/>
    </source>
</evidence>
<feature type="compositionally biased region" description="Basic and acidic residues" evidence="3">
    <location>
        <begin position="3653"/>
        <end position="3673"/>
    </location>
</feature>
<name>A0A556TN71_BAGYA</name>
<dbReference type="SUPFAM" id="SSF50156">
    <property type="entry name" value="PDZ domain-like"/>
    <property type="match status" value="1"/>
</dbReference>
<dbReference type="InterPro" id="IPR023753">
    <property type="entry name" value="FAD/NAD-binding_dom"/>
</dbReference>
<feature type="region of interest" description="Disordered" evidence="3">
    <location>
        <begin position="3898"/>
        <end position="3920"/>
    </location>
</feature>
<feature type="region of interest" description="Disordered" evidence="3">
    <location>
        <begin position="1406"/>
        <end position="1431"/>
    </location>
</feature>
<dbReference type="InterPro" id="IPR001478">
    <property type="entry name" value="PDZ"/>
</dbReference>
<dbReference type="SUPFAM" id="SSF51905">
    <property type="entry name" value="FAD/NAD(P)-binding domain"/>
    <property type="match status" value="1"/>
</dbReference>
<feature type="region of interest" description="Disordered" evidence="3">
    <location>
        <begin position="356"/>
        <end position="419"/>
    </location>
</feature>
<feature type="compositionally biased region" description="Basic and acidic residues" evidence="3">
    <location>
        <begin position="374"/>
        <end position="388"/>
    </location>
</feature>
<dbReference type="GO" id="GO:0043484">
    <property type="term" value="P:regulation of RNA splicing"/>
    <property type="evidence" value="ECO:0007669"/>
    <property type="project" value="TreeGrafter"/>
</dbReference>
<evidence type="ECO:0000256" key="3">
    <source>
        <dbReference type="SAM" id="MobiDB-lite"/>
    </source>
</evidence>
<dbReference type="Gene3D" id="3.50.50.100">
    <property type="match status" value="1"/>
</dbReference>
<dbReference type="EMBL" id="VCAZ01000006">
    <property type="protein sequence ID" value="TSK22815.1"/>
    <property type="molecule type" value="Genomic_DNA"/>
</dbReference>
<feature type="compositionally biased region" description="Basic and acidic residues" evidence="3">
    <location>
        <begin position="564"/>
        <end position="575"/>
    </location>
</feature>
<feature type="region of interest" description="Disordered" evidence="3">
    <location>
        <begin position="512"/>
        <end position="628"/>
    </location>
</feature>
<proteinExistence type="predicted"/>
<keyword evidence="2" id="KW-0539">Nucleus</keyword>
<dbReference type="OrthoDB" id="8058206at2759"/>
<feature type="region of interest" description="Disordered" evidence="3">
    <location>
        <begin position="3649"/>
        <end position="3683"/>
    </location>
</feature>
<feature type="compositionally biased region" description="Basic residues" evidence="3">
    <location>
        <begin position="1127"/>
        <end position="1146"/>
    </location>
</feature>
<dbReference type="InterPro" id="IPR052082">
    <property type="entry name" value="Myelin_sheath_structural"/>
</dbReference>
<feature type="compositionally biased region" description="Basic and acidic residues" evidence="3">
    <location>
        <begin position="405"/>
        <end position="415"/>
    </location>
</feature>
<dbReference type="Pfam" id="PF07992">
    <property type="entry name" value="Pyr_redox_2"/>
    <property type="match status" value="1"/>
</dbReference>
<protein>
    <submittedName>
        <fullName evidence="5">Neuroblast differentiation-associated protein AHNAK</fullName>
    </submittedName>
</protein>
<comment type="caution">
    <text evidence="5">The sequence shown here is derived from an EMBL/GenBank/DDBJ whole genome shotgun (WGS) entry which is preliminary data.</text>
</comment>
<evidence type="ECO:0000256" key="1">
    <source>
        <dbReference type="ARBA" id="ARBA00004123"/>
    </source>
</evidence>
<feature type="region of interest" description="Disordered" evidence="3">
    <location>
        <begin position="1108"/>
        <end position="1165"/>
    </location>
</feature>
<keyword evidence="6" id="KW-1185">Reference proteome</keyword>
<dbReference type="Gene3D" id="2.30.42.10">
    <property type="match status" value="1"/>
</dbReference>
<accession>A0A556TN71</accession>
<dbReference type="PROSITE" id="PS50106">
    <property type="entry name" value="PDZ"/>
    <property type="match status" value="1"/>
</dbReference>
<comment type="subcellular location">
    <subcellularLocation>
        <location evidence="1">Nucleus</location>
    </subcellularLocation>
</comment>
<dbReference type="GO" id="GO:0005634">
    <property type="term" value="C:nucleus"/>
    <property type="evidence" value="ECO:0007669"/>
    <property type="project" value="UniProtKB-SubCell"/>
</dbReference>
<reference evidence="5 6" key="1">
    <citation type="journal article" date="2019" name="Genome Biol. Evol.">
        <title>Whole-Genome Sequencing of the Giant Devil Catfish, Bagarius yarrelli.</title>
        <authorList>
            <person name="Jiang W."/>
            <person name="Lv Y."/>
            <person name="Cheng L."/>
            <person name="Yang K."/>
            <person name="Chao B."/>
            <person name="Wang X."/>
            <person name="Li Y."/>
            <person name="Pan X."/>
            <person name="You X."/>
            <person name="Zhang Y."/>
            <person name="Yang J."/>
            <person name="Li J."/>
            <person name="Zhang X."/>
            <person name="Liu S."/>
            <person name="Sun C."/>
            <person name="Yang J."/>
            <person name="Shi Q."/>
        </authorList>
    </citation>
    <scope>NUCLEOTIDE SEQUENCE [LARGE SCALE GENOMIC DNA]</scope>
    <source>
        <strain evidence="5">JWS20170419001</strain>
        <tissue evidence="5">Muscle</tissue>
    </source>
</reference>
<gene>
    <name evidence="5" type="ORF">Baya_2173</name>
</gene>
<feature type="region of interest" description="Disordered" evidence="3">
    <location>
        <begin position="3822"/>
        <end position="3848"/>
    </location>
</feature>
<dbReference type="Proteomes" id="UP000319801">
    <property type="component" value="Unassembled WGS sequence"/>
</dbReference>
<feature type="compositionally biased region" description="Basic residues" evidence="3">
    <location>
        <begin position="599"/>
        <end position="616"/>
    </location>
</feature>
<dbReference type="GO" id="GO:0043034">
    <property type="term" value="C:costamere"/>
    <property type="evidence" value="ECO:0007669"/>
    <property type="project" value="TreeGrafter"/>
</dbReference>
<dbReference type="PANTHER" id="PTHR23348:SF41">
    <property type="entry name" value="NEUROBLAST DIFFERENTIATION-ASSOCIATED PROTEIN AHNAK"/>
    <property type="match status" value="1"/>
</dbReference>
<feature type="compositionally biased region" description="Polar residues" evidence="3">
    <location>
        <begin position="1150"/>
        <end position="1161"/>
    </location>
</feature>
<evidence type="ECO:0000313" key="5">
    <source>
        <dbReference type="EMBL" id="TSK22815.1"/>
    </source>
</evidence>
<dbReference type="InterPro" id="IPR036188">
    <property type="entry name" value="FAD/NAD-bd_sf"/>
</dbReference>
<sequence>MLPHSVLQFKVEVRYSHLILCTGSNGPFPGKCNIVDSYRNAIEKYEDFVQEIQAADSVLVIGGGATGVEMAAEIRTEYPNKEVILVHPHDALADSELLPSVREEARQVLLKKGVKLFLGEKVSNLNELELNRTQKGRVIKTDKDQQFTVDLIICCAGNRINSDAYRSSFGGSLAQNEALKVNKHLQVEGFDNIYAVGDCANVNEPKMAYHAGLHARVAVTNIINSLVGKALTTYNTGNVTMLLAMGRNDGVGQFNGYKLPRFLVAKGKSEGLMLWKSWKEMEQKAPSYKSEEEAASSAAPEGVDGGSLHRRSIYLGQTSLDTRLELSIGQPLCVTVFIWRSPTGMHQLRVCEEPELVERERPRPQGSSPVEEFPIEKQAEEDISDLVHKSGSNKKGRKGGFGSLFDKRTSDKMNDAEDMQSGESEIIVKTVKEACVEGLVVTGGGKEGIFIKEVKVDSPAFEHLSVKEGDQILSATVYFDNVSYEDALQILDHAQPYKMEFCLRRKVELTTPENAKMKHPKEKDQGSPTMRNQKKMKKQQERISWPKFPSFGKGPRVQFKRSHSTSEAEEHRKLEISPPTSDTDSPIKSPLKGPDGKDKKKKHKVQLKMKMKGHRSKSVEESQSSENELVWENQQVEGILEEKIPEGHEEKMQEILQVLDEAENMISFKTGNDEAFQSFSGKEMHETHLISLGNTLKTTDISVALSETAKIEGSEMKVRIDQKDKLDIGAENQAESTKTLHTILDPSSFGNVALTQQEIEIGKLDSKVHKQEIDGSENKVESRNAELEMPNLDICVGVAKTSPMIDSERQLKEKSVFENESYGIRTRGPLADMATSKSHFVNTVNGLQFMSSDFSEIMQVGKISEGISKSVVFQQKPSSTDFAVEDTILVKSSKLPSEATASEFKLPKVDLSGLVTHELISMTEAEKNRTNLPKREDIEIPGMEVKETKPILKTPKIKVQKTEKILNITKDKETEEEFNVEDVKVAVSKFPAFKLPEGDITGVLVQKEIELKSTLSPRGSPHKISITSTDSTIIPVSNIGMDTASDAADKNTVIKMPKVEPPYIDGQISTDVMNIDYTQSQLTEYERFGDLNFKLPKREDIEIPGMEAIKETKLQNTADLNQAERPKTKKHGDKKGHEKKSKKHKINIQELESTKASTSDIGSDLPKLDSSNINTKETKILEKQKFKTPNIEDIKDIEVQIQKTKILEDNMDNMDLPQKTGTKFGKTKFQIPSVTMPDFVTKVPGEAANISTADVQGKKDEHKLPEDKIKLSEKPLLSELNGTDINKDYQPVNVYDRAQDTETEGQGRKFKLPKFEISFPEVKAPRISCASKKDDDSSLSEESGKMPEEQLPEEKLPAVKHADGPDADSQISEMKIKMPGFSLPRFGTSKTEPVVPAADVTLTNAAMSSPEGHTKTDDPNTMKDKDATKFSSPTKFKIPSIRFPHFGVKVAKTAMETSDMEVNVEGPEIRLPDTELKLPEESISVYTKESDIDKQKESANMELINIDIQSEAQGSKFKLPKIGVGLPEVKGPKINISTGIDISKPDTKVQAPYIEMQSVTPKVNVDVIGPELSLPDADMKISTEPLSVDINRPDADKESLKMKDQDIQMKEKDTRFKFPKSEISFPEVKGPKVDVILDKGDIDLSIPKAKVKIQPSDVEGQDVTAKVKANLPEVDSTDIEIKKTQGFLFPKIEFHKSEVKAPEGDASLPNVDVALPEGSIEIEKTSTDAQQKSQSKFGSPTKFKLPTINFPKFGTKGPKASVEVSGVDVGVKSDAESQPVNIKSPDADKDIQMKEKGSKFKLPRFGISLPEFKEPKLDVNLKKIDSDGEKAEGVTSEVKADLSEVDSKTIEMKIKSPGFSFPNIGFGKSEVKDSEGNVGSTSVDVSLPEGSIEIERPATDVTLPMEDADQKVQPKFGSPTKFKLPSFNFPTFGTKGPKASIEFPDVNVDVKGPEITLPDAQMKLSDKPLSVDIKGPGLAKEMKSPWSEMKDQDIQMEDFGVSLPEVKEPEIDISMPTAKVHVPDAELQGVTAELKADLPGVGSKDIELKMKTPVVSSTKIGFSQSEFIAPKGDVSLSTVNEFLPKEGIDMERPSTDITISLQDAGQKDSTKFKLPSISFPKFGTKGPKASVKVPDVEVDVKGHEISQDAEMTLPAELLSVDIKGPDVDNEMKLYNVELKEQNIQMKEQDSKSKFSKFGISLPEVKGPKIDIRSDKEETLISLPEAILVMPSPNVQGVKAEIKADVPEVDSKNYELKMKTSGFSVPKIDFSKSEVKASEDNVSLTNVMSLPKGSIEIERPSIDVSLPTEDAEQISQSTYSSPTKFKLPSISLPKFATKGPKSSVEVSDVDGDVKGAEITLTDAEIKLSAKPVSVEIKGSEVDKEIKPPSGEIKDTYIQIKEKESKFKLPKFGISLPDVKGPKVDVSLDKVDSDIVVQKAKLEVHPPDAEIQGITSEMKADLPEVDSKDIEVKMKKPVFSFPKFGFSKSDDKDAKDDASSLNVNLSLPEGSVEIDTPSTDVTIPIKNTEQKGQSKFGSPTKFKLPSISFPKFGSKGPKASVEFSNMDVDITGPGIVVPDAEKKLPAEALSVNIKGPDAEKEIKPICVEMKDQNVQIKKQVTEPKLLKFDISLPEVKGPKIHVSSDKPEMDISIPKAKIHTPDAEVPGKTAELKVDLPEDIELKMKMPEQKDSTMFKMPSISFPKFGTKATKASVAIPDVDVDVKGPTITLPDAEMNLSAEPFSVDIEGSKIKPIKVEIKEQNIQLKDQESKFKLPNFGISLPEVKGPKIDVSSDKAEIGVSVPEAHLEVAPPNVKLQGVAVEVKAVVPEVDSKKSIEIEGPSTDASLLMQAGEPKSRSKFGSPTKFKLPSINFPKFGTKSPKASVEVSDMDVDVKGPKITLPDAEIKVSAEPLSVDIKGPDVQKEMNPPNVQIKDEDIQIKEKGSKFKLPKYDISLSGVKGPNVDASFDKVDSDISVPKAEIHPPDAEVQEVTVDMKSSFPKVGSEGLEMRIKTPGFSFPKIGFSKSEVKASEGCVSLPNVDVPLTEESLDMEKPSNDVTISLEDSEQKDPTKFRLPSISFPKFGSKGPKAPVEVSDVDVDVDVKGPDISLPVAKMTLPSELLSVDIKMPDAEKETKPLDVEIKDQNIQMKEQGSKFKLPKFGISLPDVKRPKIDKAEIDISIPETNLEMHQPYVKVQGVTAEIKAGLPEVNSKDLQMKMETPDSSLDKTEFSKSNVKTFEGDVSLPNVDIALPEGSIENKIPSTDVSITMENAEQKSRSKFTSPTKFKLPSVNFPKFGTKGPKASVSDVDVDAKGPEITVSDAEIKLSADTISMYIKEPDLDTESKPTNVEIKDEDMQMKEQSNKFRLPKFEIGLPEIKGPKVDVSLDKMNRDISVPDAKVEVHPPDAEVHCVTDEIKAHLPEVDSKDFELKINKPGLSFPKIGFGKSEVKPPEGDANFQNVDVAVSEESVEIKIPDTNVTISDTEHKVESKFGSPTKFKLPSINFPKFGTKGPKASVEVSDVDKDIKKPEITLPDAKIKLSAEPLLVDMKGPVVDREIKPAMVEIKDQEIPMKEQASKFKLPKFGISLPEVKGPKIDRSKDKAEINISAAKAEVHPTDVEVQGVTAEIKVEPTEVDSKNIEINVDMSLPKGGTEIEKPSTDLSLEMKDTEQKSRTKFGSPTKFKLPSINLPMFGTKSSKSSAKIQDVDVKGPEINLPDADMKLSADPLKVDIKEPGVEKEITPPSVEMKDQDIQIKEQGGKFKLPKFEISLPEIKAPTLDVRLDKTETDISVSKANVEGLPDAEMHKLTDKIKVDLPEVNSKDTDVKMSTPGFSIPGTGFRKPEGEGDVTHPNVDVCLPEGSIEIDKAATDLTSPMEDAGQKDQSKFGSPRKFKLPSINFPKFGTKGPKASVDESDADVDVKEPQISLPDTELKLSVEPIKVDKEVNKEKEIISQDIQTKDRGIKLRLPKFGISIPEVKGPSVEKAEIDISVPKAKLEVHTPDAEVQDVKAEIKADLPVVGSKDTDVKFKEPGLSFPKFSKSDSKANDKVVETELDSQVEKCGDGDAAVNNKSFDVILKPKQKYAKEIKLSHQVLSAKLGDVVSGFDVEFNVPTFDELDETKQKYLDTLKHQLMLSEYISKPEDAEAQEKLKASVQKQTTKDNEAFQFDKKAEHSPTSDIYKNEYKKMFEDIVSPTSLSLSSSDAFADESSAFASEQINLSLASPTVVKVKYFEPAANADVSELHSDIITLTTKSEVISMDPHQPEKVNIPFSSETSSSSVDTLKEMSGHIVVSNVSSVSKTEHAAILTRVDALASEKATHSMSVEETVKGHTIVEKHIVKKSFGEDKEKISLTQKIQLFEGDSFEPIFDDTASSIQKLRDTVHTEKLKFFEGAETSKTVIMSTETILRHADSSTDEHEEK</sequence>
<feature type="region of interest" description="Disordered" evidence="3">
    <location>
        <begin position="1326"/>
        <end position="1368"/>
    </location>
</feature>
<evidence type="ECO:0000259" key="4">
    <source>
        <dbReference type="PROSITE" id="PS50106"/>
    </source>
</evidence>
<dbReference type="SMART" id="SM00228">
    <property type="entry name" value="PDZ"/>
    <property type="match status" value="1"/>
</dbReference>
<feature type="compositionally biased region" description="Basic and acidic residues" evidence="3">
    <location>
        <begin position="1412"/>
        <end position="1428"/>
    </location>
</feature>
<dbReference type="InterPro" id="IPR036034">
    <property type="entry name" value="PDZ_sf"/>
</dbReference>
<evidence type="ECO:0000313" key="6">
    <source>
        <dbReference type="Proteomes" id="UP000319801"/>
    </source>
</evidence>
<feature type="domain" description="PDZ" evidence="4">
    <location>
        <begin position="425"/>
        <end position="494"/>
    </location>
</feature>
<dbReference type="PANTHER" id="PTHR23348">
    <property type="entry name" value="PERIAXIN/AHNAK"/>
    <property type="match status" value="1"/>
</dbReference>